<reference evidence="1 2" key="2">
    <citation type="journal article" date="2022" name="Mol. Ecol. Resour.">
        <title>The genomes of chicory, endive, great burdock and yacon provide insights into Asteraceae paleo-polyploidization history and plant inulin production.</title>
        <authorList>
            <person name="Fan W."/>
            <person name="Wang S."/>
            <person name="Wang H."/>
            <person name="Wang A."/>
            <person name="Jiang F."/>
            <person name="Liu H."/>
            <person name="Zhao H."/>
            <person name="Xu D."/>
            <person name="Zhang Y."/>
        </authorList>
    </citation>
    <scope>NUCLEOTIDE SEQUENCE [LARGE SCALE GENOMIC DNA]</scope>
    <source>
        <strain evidence="2">cv. Niubang</strain>
    </source>
</reference>
<keyword evidence="2" id="KW-1185">Reference proteome</keyword>
<dbReference type="Proteomes" id="UP001055879">
    <property type="component" value="Linkage Group LG09"/>
</dbReference>
<sequence length="124" mass="13962">MVFRCGVLCLDVSREISWFLLHQSSFWSRSHTRNLLLIPIRSKLYTAPVWLPTRQRTSLSLGLLDSLPLMLLIGSSEATLIIRLLCLTSLIIVQILRTSTLPDRLLTSSLLRGTLAVPILSTTF</sequence>
<dbReference type="EMBL" id="CM042055">
    <property type="protein sequence ID" value="KAI3702749.1"/>
    <property type="molecule type" value="Genomic_DNA"/>
</dbReference>
<organism evidence="1 2">
    <name type="scientific">Arctium lappa</name>
    <name type="common">Greater burdock</name>
    <name type="synonym">Lappa major</name>
    <dbReference type="NCBI Taxonomy" id="4217"/>
    <lineage>
        <taxon>Eukaryota</taxon>
        <taxon>Viridiplantae</taxon>
        <taxon>Streptophyta</taxon>
        <taxon>Embryophyta</taxon>
        <taxon>Tracheophyta</taxon>
        <taxon>Spermatophyta</taxon>
        <taxon>Magnoliopsida</taxon>
        <taxon>eudicotyledons</taxon>
        <taxon>Gunneridae</taxon>
        <taxon>Pentapetalae</taxon>
        <taxon>asterids</taxon>
        <taxon>campanulids</taxon>
        <taxon>Asterales</taxon>
        <taxon>Asteraceae</taxon>
        <taxon>Carduoideae</taxon>
        <taxon>Cardueae</taxon>
        <taxon>Arctiinae</taxon>
        <taxon>Arctium</taxon>
    </lineage>
</organism>
<comment type="caution">
    <text evidence="1">The sequence shown here is derived from an EMBL/GenBank/DDBJ whole genome shotgun (WGS) entry which is preliminary data.</text>
</comment>
<evidence type="ECO:0000313" key="1">
    <source>
        <dbReference type="EMBL" id="KAI3702749.1"/>
    </source>
</evidence>
<reference evidence="2" key="1">
    <citation type="journal article" date="2022" name="Mol. Ecol. Resour.">
        <title>The genomes of chicory, endive, great burdock and yacon provide insights into Asteraceae palaeo-polyploidization history and plant inulin production.</title>
        <authorList>
            <person name="Fan W."/>
            <person name="Wang S."/>
            <person name="Wang H."/>
            <person name="Wang A."/>
            <person name="Jiang F."/>
            <person name="Liu H."/>
            <person name="Zhao H."/>
            <person name="Xu D."/>
            <person name="Zhang Y."/>
        </authorList>
    </citation>
    <scope>NUCLEOTIDE SEQUENCE [LARGE SCALE GENOMIC DNA]</scope>
    <source>
        <strain evidence="2">cv. Niubang</strain>
    </source>
</reference>
<protein>
    <submittedName>
        <fullName evidence="1">Uncharacterized protein</fullName>
    </submittedName>
</protein>
<accession>A0ACB8ZXQ2</accession>
<proteinExistence type="predicted"/>
<evidence type="ECO:0000313" key="2">
    <source>
        <dbReference type="Proteomes" id="UP001055879"/>
    </source>
</evidence>
<gene>
    <name evidence="1" type="ORF">L6452_28501</name>
</gene>
<name>A0ACB8ZXQ2_ARCLA</name>